<evidence type="ECO:0000313" key="8">
    <source>
        <dbReference type="Proteomes" id="UP000035199"/>
    </source>
</evidence>
<dbReference type="Gene3D" id="3.30.70.360">
    <property type="match status" value="1"/>
</dbReference>
<keyword evidence="4" id="KW-0378">Hydrolase</keyword>
<dbReference type="SUPFAM" id="SSF55031">
    <property type="entry name" value="Bacterial exopeptidase dimerisation domain"/>
    <property type="match status" value="1"/>
</dbReference>
<dbReference type="InterPro" id="IPR050072">
    <property type="entry name" value="Peptidase_M20A"/>
</dbReference>
<dbReference type="PANTHER" id="PTHR43808:SF8">
    <property type="entry name" value="PEPTIDASE M20 DIMERISATION DOMAIN-CONTAINING PROTEIN"/>
    <property type="match status" value="1"/>
</dbReference>
<reference evidence="8" key="2">
    <citation type="submission" date="2015-05" db="EMBL/GenBank/DDBJ databases">
        <title>Complete genome sequence of Corynebacterium mustelae DSM 45274, isolated from various tissues of a male ferret with lethal sepsis.</title>
        <authorList>
            <person name="Ruckert C."/>
            <person name="Albersmeier A."/>
            <person name="Winkler A."/>
            <person name="Tauch A."/>
        </authorList>
    </citation>
    <scope>NUCLEOTIDE SEQUENCE [LARGE SCALE GENOMIC DNA]</scope>
    <source>
        <strain evidence="8">DSM 45274</strain>
    </source>
</reference>
<feature type="domain" description="Peptidase M20 dimerisation" evidence="6">
    <location>
        <begin position="206"/>
        <end position="349"/>
    </location>
</feature>
<keyword evidence="8" id="KW-1185">Reference proteome</keyword>
<evidence type="ECO:0000256" key="4">
    <source>
        <dbReference type="ARBA" id="ARBA00022801"/>
    </source>
</evidence>
<sequence length="465" mass="50565">MHAPTIIPFASFAHTALYRDTLKLLQQLVRNACVNDYTPGSGQEVRNANTLKAFFADVADEVTITRYEPEPGRTSLVVTVEGTDPEAEPLTFLGHIDVVPVDEAKWTKPPFEALIEDDIIYGRGTVDMLFITATMAAITREVARNKTNAGTLHFVALADEEARGGLGAKWLKEHHPDAFSWKNCLSETGGSHILGQDGSDSLIVYVGEKGAAQRRIHVHGDPGHGSVPYAKESAIVTIAEVARRIALAKPKVTDSEIWQGFVDAFRFDDATTKALKAGNEESYRTLGELAAYSDAVSHLTIAQTVLRAGQAINVLPSHAWLEMDIRPLPGHSQDDVDAVLFDALGDLADKVEVERLICEDATLSPTDTPLYRCLENTLLSFFPQAQVLPMVAAGGSDLRFARQLGGVGYGFAVHAVGRSLGHAHGQLHSHDEHLHLEDLALTIQGYAHVTATFLRATNPCHMEEN</sequence>
<gene>
    <name evidence="7" type="ORF">CMUST_00335</name>
</gene>
<dbReference type="InterPro" id="IPR002933">
    <property type="entry name" value="Peptidase_M20"/>
</dbReference>
<dbReference type="Gene3D" id="3.40.630.10">
    <property type="entry name" value="Zn peptidases"/>
    <property type="match status" value="1"/>
</dbReference>
<evidence type="ECO:0000313" key="7">
    <source>
        <dbReference type="EMBL" id="AKK04424.1"/>
    </source>
</evidence>
<accession>A0A0G3GTG3</accession>
<comment type="cofactor">
    <cofactor evidence="1">
        <name>Zn(2+)</name>
        <dbReference type="ChEBI" id="CHEBI:29105"/>
    </cofactor>
</comment>
<dbReference type="RefSeq" id="WP_047260848.1">
    <property type="nucleotide sequence ID" value="NZ_CP011542.1"/>
</dbReference>
<dbReference type="STRING" id="571915.CMUST_00335"/>
<evidence type="ECO:0000256" key="1">
    <source>
        <dbReference type="ARBA" id="ARBA00001947"/>
    </source>
</evidence>
<dbReference type="AlphaFoldDB" id="A0A0G3GTG3"/>
<dbReference type="SUPFAM" id="SSF53187">
    <property type="entry name" value="Zn-dependent exopeptidases"/>
    <property type="match status" value="1"/>
</dbReference>
<dbReference type="Pfam" id="PF07687">
    <property type="entry name" value="M20_dimer"/>
    <property type="match status" value="1"/>
</dbReference>
<dbReference type="KEGG" id="cmv:CMUST_00335"/>
<reference evidence="7 8" key="1">
    <citation type="journal article" date="2015" name="Genome Announc.">
        <title>Complete Genome Sequence of the Type Strain Corynebacterium mustelae DSM 45274, Isolated from Various Tissues of a Male Ferret with Lethal Sepsis.</title>
        <authorList>
            <person name="Ruckert C."/>
            <person name="Eimer J."/>
            <person name="Winkler A."/>
            <person name="Tauch A."/>
        </authorList>
    </citation>
    <scope>NUCLEOTIDE SEQUENCE [LARGE SCALE GENOMIC DNA]</scope>
    <source>
        <strain evidence="7 8">DSM 45274</strain>
    </source>
</reference>
<dbReference type="Pfam" id="PF01546">
    <property type="entry name" value="Peptidase_M20"/>
    <property type="match status" value="1"/>
</dbReference>
<dbReference type="PANTHER" id="PTHR43808">
    <property type="entry name" value="ACETYLORNITHINE DEACETYLASE"/>
    <property type="match status" value="1"/>
</dbReference>
<protein>
    <recommendedName>
        <fullName evidence="6">Peptidase M20 dimerisation domain-containing protein</fullName>
    </recommendedName>
</protein>
<dbReference type="PATRIC" id="fig|571915.4.peg.69"/>
<evidence type="ECO:0000256" key="5">
    <source>
        <dbReference type="ARBA" id="ARBA00022833"/>
    </source>
</evidence>
<dbReference type="InterPro" id="IPR011650">
    <property type="entry name" value="Peptidase_M20_dimer"/>
</dbReference>
<evidence type="ECO:0000256" key="3">
    <source>
        <dbReference type="ARBA" id="ARBA00022723"/>
    </source>
</evidence>
<name>A0A0G3GTG3_9CORY</name>
<dbReference type="GO" id="GO:0046872">
    <property type="term" value="F:metal ion binding"/>
    <property type="evidence" value="ECO:0007669"/>
    <property type="project" value="UniProtKB-KW"/>
</dbReference>
<keyword evidence="3" id="KW-0479">Metal-binding</keyword>
<dbReference type="GO" id="GO:0016787">
    <property type="term" value="F:hydrolase activity"/>
    <property type="evidence" value="ECO:0007669"/>
    <property type="project" value="UniProtKB-KW"/>
</dbReference>
<dbReference type="OrthoDB" id="7055905at2"/>
<proteinExistence type="inferred from homology"/>
<dbReference type="Proteomes" id="UP000035199">
    <property type="component" value="Chromosome"/>
</dbReference>
<dbReference type="InterPro" id="IPR036264">
    <property type="entry name" value="Bact_exopeptidase_dim_dom"/>
</dbReference>
<keyword evidence="5" id="KW-0862">Zinc</keyword>
<dbReference type="EMBL" id="CP011542">
    <property type="protein sequence ID" value="AKK04424.1"/>
    <property type="molecule type" value="Genomic_DNA"/>
</dbReference>
<dbReference type="Gene3D" id="1.10.150.900">
    <property type="match status" value="1"/>
</dbReference>
<evidence type="ECO:0000259" key="6">
    <source>
        <dbReference type="Pfam" id="PF07687"/>
    </source>
</evidence>
<evidence type="ECO:0000256" key="2">
    <source>
        <dbReference type="ARBA" id="ARBA00006247"/>
    </source>
</evidence>
<comment type="similarity">
    <text evidence="2">Belongs to the peptidase M20A family.</text>
</comment>
<organism evidence="7 8">
    <name type="scientific">Corynebacterium mustelae</name>
    <dbReference type="NCBI Taxonomy" id="571915"/>
    <lineage>
        <taxon>Bacteria</taxon>
        <taxon>Bacillati</taxon>
        <taxon>Actinomycetota</taxon>
        <taxon>Actinomycetes</taxon>
        <taxon>Mycobacteriales</taxon>
        <taxon>Corynebacteriaceae</taxon>
        <taxon>Corynebacterium</taxon>
    </lineage>
</organism>